<name>A0A538SCJ0_UNCEI</name>
<proteinExistence type="predicted"/>
<dbReference type="Proteomes" id="UP000316292">
    <property type="component" value="Unassembled WGS sequence"/>
</dbReference>
<evidence type="ECO:0000313" key="2">
    <source>
        <dbReference type="Proteomes" id="UP000316292"/>
    </source>
</evidence>
<accession>A0A538SCJ0</accession>
<evidence type="ECO:0000313" key="1">
    <source>
        <dbReference type="EMBL" id="TMQ49083.1"/>
    </source>
</evidence>
<organism evidence="1 2">
    <name type="scientific">Eiseniibacteriota bacterium</name>
    <dbReference type="NCBI Taxonomy" id="2212470"/>
    <lineage>
        <taxon>Bacteria</taxon>
        <taxon>Candidatus Eiseniibacteriota</taxon>
    </lineage>
</organism>
<comment type="caution">
    <text evidence="1">The sequence shown here is derived from an EMBL/GenBank/DDBJ whole genome shotgun (WGS) entry which is preliminary data.</text>
</comment>
<dbReference type="AlphaFoldDB" id="A0A538SCJ0"/>
<dbReference type="SUPFAM" id="SSF56935">
    <property type="entry name" value="Porins"/>
    <property type="match status" value="1"/>
</dbReference>
<evidence type="ECO:0008006" key="3">
    <source>
        <dbReference type="Google" id="ProtNLM"/>
    </source>
</evidence>
<protein>
    <recommendedName>
        <fullName evidence="3">TonB-dependent receptor</fullName>
    </recommendedName>
</protein>
<dbReference type="EMBL" id="VBOR01000061">
    <property type="protein sequence ID" value="TMQ49083.1"/>
    <property type="molecule type" value="Genomic_DNA"/>
</dbReference>
<dbReference type="PROSITE" id="PS51257">
    <property type="entry name" value="PROKAR_LIPOPROTEIN"/>
    <property type="match status" value="1"/>
</dbReference>
<gene>
    <name evidence="1" type="ORF">E6K71_05595</name>
</gene>
<reference evidence="1 2" key="1">
    <citation type="journal article" date="2019" name="Nat. Microbiol.">
        <title>Mediterranean grassland soil C-N compound turnover is dependent on rainfall and depth, and is mediated by genomically divergent microorganisms.</title>
        <authorList>
            <person name="Diamond S."/>
            <person name="Andeer P.F."/>
            <person name="Li Z."/>
            <person name="Crits-Christoph A."/>
            <person name="Burstein D."/>
            <person name="Anantharaman K."/>
            <person name="Lane K.R."/>
            <person name="Thomas B.C."/>
            <person name="Pan C."/>
            <person name="Northen T.R."/>
            <person name="Banfield J.F."/>
        </authorList>
    </citation>
    <scope>NUCLEOTIDE SEQUENCE [LARGE SCALE GENOMIC DNA]</scope>
    <source>
        <strain evidence="1">WS_1</strain>
    </source>
</reference>
<sequence length="698" mass="75039">MRAEAGPLLAAVVLLGCSSSFPGRIEAASRDADSTRATSAIADTTRRTFPPPPSGIDLGRLTVEPLPQPPEAAPAIDVTAERKLGAASLEDVIRFHRAVILDMLPVSGPTEGALALPDGGGAIRLGIPLEPAQRTTDEPLIGSIAYGWGAPWMAFALGDPRAEEVEALDLDSLRFPLDRPSFRGPGEALTRLIPRGPAFSAPPGDTAGPGVSRTTLIYQRGGGNAQLAGIRLQTTAFRRRLYAAYTRNEANGWSPLLSAKTSRYALRAELGRVGVHRFELEGALHERTIEDSVSAGALSETPGRSEWDRRRIALSASHQGERFRDTWRVGFGTEKETWILSTDLNLSPQAGSREHWEFPTLSAEGSVTWRPASKLTWLASLRAASRKVLYRGPSVPEIHSRFEDARAHAGVRLELTPQAGMGLDGAYDARETQPSFSDARASLWGATGRARGRLDLESAHERPTWVDLLTPATLHDFVSPQPAYPLVQSLLFRSGDPGLRPRRLSGPVGSAGITPFEGFDLELYGSYRRLTDDFGWKVSADTSGGLFDVSSIAGPRGSGWVSHAALAWDLRRGPFRLRGVGWIRGGPDSLSPQAGSPPRRAVEAALEWRPVLFKGDLPLHIGVASHASGPRRGLIREAGQVTWDGSLSADFGSAGAFLRVRDVFDRRPGSAIWDPAFPAGAPTPGRTIQAGIAWSLLD</sequence>